<dbReference type="InterPro" id="IPR050832">
    <property type="entry name" value="Bact_Acetyltransf"/>
</dbReference>
<dbReference type="CDD" id="cd04301">
    <property type="entry name" value="NAT_SF"/>
    <property type="match status" value="1"/>
</dbReference>
<reference evidence="5 6" key="1">
    <citation type="submission" date="2019-03" db="EMBL/GenBank/DDBJ databases">
        <title>Arthrobacter sp. nov., an bacterium isolated from biocrust in Mu Us Desert.</title>
        <authorList>
            <person name="Lixiong L."/>
        </authorList>
    </citation>
    <scope>NUCLEOTIDE SEQUENCE [LARGE SCALE GENOMIC DNA]</scope>
    <source>
        <strain evidence="5 6">SLN-3</strain>
    </source>
</reference>
<dbReference type="EMBL" id="SMTK01000003">
    <property type="protein sequence ID" value="TDK25738.1"/>
    <property type="molecule type" value="Genomic_DNA"/>
</dbReference>
<feature type="region of interest" description="Disordered" evidence="3">
    <location>
        <begin position="146"/>
        <end position="191"/>
    </location>
</feature>
<accession>A0A4R5TXA3</accession>
<name>A0A4R5TXA3_9MICC</name>
<dbReference type="GO" id="GO:0008080">
    <property type="term" value="F:N-acetyltransferase activity"/>
    <property type="evidence" value="ECO:0007669"/>
    <property type="project" value="InterPro"/>
</dbReference>
<protein>
    <submittedName>
        <fullName evidence="5">Ribosomal-protein-alanine N-acetyltransferase</fullName>
    </submittedName>
</protein>
<dbReference type="InterPro" id="IPR000182">
    <property type="entry name" value="GNAT_dom"/>
</dbReference>
<feature type="compositionally biased region" description="Polar residues" evidence="3">
    <location>
        <begin position="179"/>
        <end position="191"/>
    </location>
</feature>
<dbReference type="RefSeq" id="WP_133403971.1">
    <property type="nucleotide sequence ID" value="NZ_SMTK01000003.1"/>
</dbReference>
<evidence type="ECO:0000256" key="2">
    <source>
        <dbReference type="ARBA" id="ARBA00023315"/>
    </source>
</evidence>
<dbReference type="NCBIfam" id="TIGR01575">
    <property type="entry name" value="rimI"/>
    <property type="match status" value="1"/>
</dbReference>
<keyword evidence="2" id="KW-0012">Acyltransferase</keyword>
<evidence type="ECO:0000313" key="6">
    <source>
        <dbReference type="Proteomes" id="UP000295411"/>
    </source>
</evidence>
<keyword evidence="6" id="KW-1185">Reference proteome</keyword>
<evidence type="ECO:0000313" key="5">
    <source>
        <dbReference type="EMBL" id="TDK25738.1"/>
    </source>
</evidence>
<dbReference type="SUPFAM" id="SSF55729">
    <property type="entry name" value="Acyl-CoA N-acyltransferases (Nat)"/>
    <property type="match status" value="1"/>
</dbReference>
<dbReference type="OrthoDB" id="529907at2"/>
<feature type="domain" description="N-acetyltransferase" evidence="4">
    <location>
        <begin position="3"/>
        <end position="148"/>
    </location>
</feature>
<dbReference type="InterPro" id="IPR006464">
    <property type="entry name" value="AcTrfase_RimI/Ard1"/>
</dbReference>
<evidence type="ECO:0000256" key="1">
    <source>
        <dbReference type="ARBA" id="ARBA00022679"/>
    </source>
</evidence>
<organism evidence="5 6">
    <name type="scientific">Arthrobacter crusticola</name>
    <dbReference type="NCBI Taxonomy" id="2547960"/>
    <lineage>
        <taxon>Bacteria</taxon>
        <taxon>Bacillati</taxon>
        <taxon>Actinomycetota</taxon>
        <taxon>Actinomycetes</taxon>
        <taxon>Micrococcales</taxon>
        <taxon>Micrococcaceae</taxon>
        <taxon>Arthrobacter</taxon>
    </lineage>
</organism>
<dbReference type="PROSITE" id="PS51186">
    <property type="entry name" value="GNAT"/>
    <property type="match status" value="1"/>
</dbReference>
<dbReference type="Gene3D" id="3.40.630.30">
    <property type="match status" value="1"/>
</dbReference>
<dbReference type="InterPro" id="IPR016181">
    <property type="entry name" value="Acyl_CoA_acyltransferase"/>
</dbReference>
<keyword evidence="1 5" id="KW-0808">Transferase</keyword>
<dbReference type="PANTHER" id="PTHR43877">
    <property type="entry name" value="AMINOALKYLPHOSPHONATE N-ACETYLTRANSFERASE-RELATED-RELATED"/>
    <property type="match status" value="1"/>
</dbReference>
<gene>
    <name evidence="5" type="primary">rimI</name>
    <name evidence="5" type="ORF">E2F48_10905</name>
</gene>
<dbReference type="AlphaFoldDB" id="A0A4R5TXA3"/>
<comment type="caution">
    <text evidence="5">The sequence shown here is derived from an EMBL/GenBank/DDBJ whole genome shotgun (WGS) entry which is preliminary data.</text>
</comment>
<sequence length="191" mass="20858">MSFSLRDLDYEDIKTVGSLEQELFPIDAWPLQMFYEEFFRPDTRRYIVAEVDGAIVGYAGVMTIDTTADIQTIAVLPGHEGRGIGTAMLHELLAEAARRGAREVLLEVRADNPRAQLLYTRTGFTKISTRRRYYRDGVDAWVMRLELPPGGAPGDGGPESGPNGGDTNDTAGDNDDESTAGNSSGTEGDRP</sequence>
<feature type="compositionally biased region" description="Gly residues" evidence="3">
    <location>
        <begin position="152"/>
        <end position="164"/>
    </location>
</feature>
<proteinExistence type="predicted"/>
<evidence type="ECO:0000259" key="4">
    <source>
        <dbReference type="PROSITE" id="PS51186"/>
    </source>
</evidence>
<dbReference type="Proteomes" id="UP000295411">
    <property type="component" value="Unassembled WGS sequence"/>
</dbReference>
<dbReference type="Pfam" id="PF00583">
    <property type="entry name" value="Acetyltransf_1"/>
    <property type="match status" value="1"/>
</dbReference>
<evidence type="ECO:0000256" key="3">
    <source>
        <dbReference type="SAM" id="MobiDB-lite"/>
    </source>
</evidence>